<name>A0AAN4UQB7_9RHOB</name>
<evidence type="ECO:0000313" key="1">
    <source>
        <dbReference type="EMBL" id="GHE00613.1"/>
    </source>
</evidence>
<evidence type="ECO:0000313" key="2">
    <source>
        <dbReference type="Proteomes" id="UP000634647"/>
    </source>
</evidence>
<organism evidence="1 2">
    <name type="scientific">Allgaiera indica</name>
    <dbReference type="NCBI Taxonomy" id="765699"/>
    <lineage>
        <taxon>Bacteria</taxon>
        <taxon>Pseudomonadati</taxon>
        <taxon>Pseudomonadota</taxon>
        <taxon>Alphaproteobacteria</taxon>
        <taxon>Rhodobacterales</taxon>
        <taxon>Paracoccaceae</taxon>
        <taxon>Allgaiera</taxon>
    </lineage>
</organism>
<dbReference type="RefSeq" id="WP_051646114.1">
    <property type="nucleotide sequence ID" value="NZ_BNAB01000004.1"/>
</dbReference>
<gene>
    <name evidence="1" type="ORF">GCM10008024_12830</name>
</gene>
<dbReference type="Pfam" id="PF21843">
    <property type="entry name" value="DUF6902"/>
    <property type="match status" value="1"/>
</dbReference>
<reference evidence="1" key="2">
    <citation type="submission" date="2023-06" db="EMBL/GenBank/DDBJ databases">
        <authorList>
            <person name="Sun Q."/>
            <person name="Zhou Y."/>
        </authorList>
    </citation>
    <scope>NUCLEOTIDE SEQUENCE</scope>
    <source>
        <strain evidence="1">CGMCC 1.10859</strain>
    </source>
</reference>
<dbReference type="InterPro" id="IPR054197">
    <property type="entry name" value="DUF6902"/>
</dbReference>
<dbReference type="EMBL" id="BNAB01000004">
    <property type="protein sequence ID" value="GHE00613.1"/>
    <property type="molecule type" value="Genomic_DNA"/>
</dbReference>
<dbReference type="AlphaFoldDB" id="A0AAN4UQB7"/>
<dbReference type="Proteomes" id="UP000634647">
    <property type="component" value="Unassembled WGS sequence"/>
</dbReference>
<sequence length="369" mass="40554">MVLLPYAVTDATSALSRARRRAARPGLVPLAEAFLHHRRGRHDVMFLKENAELLNIAECTGLGRTPALGKHYRAFHAEAPGFFAVFPQYYRFILSIVTDAEALGLPPGTGGRIAAEVAARGLAEAELSDLHRMEARRLCARHGVTVLKDDTTLEERVLRFVTRHQAFAVPNRKAAYDLTHFVFYFSEYGRRSPDLPGSVGKSLLNTGLIALLEEDIDLLSEVCIALRYMGRTPPPAWEAFIASELADFSVISEEPEDSGALSDDYHPFLVANWHQAVAGQPAFARAARPGRLVFRRRPAPRNTLVELSEILLALAQAGRLSVGALMEASAGLMSRRGRNVLASAASSTPQFDEFLAGFCYRGRGWRGSK</sequence>
<comment type="caution">
    <text evidence="1">The sequence shown here is derived from an EMBL/GenBank/DDBJ whole genome shotgun (WGS) entry which is preliminary data.</text>
</comment>
<proteinExistence type="predicted"/>
<protein>
    <submittedName>
        <fullName evidence="1">Uncharacterized protein</fullName>
    </submittedName>
</protein>
<accession>A0AAN4UQB7</accession>
<reference evidence="1" key="1">
    <citation type="journal article" date="2014" name="Int. J. Syst. Evol. Microbiol.">
        <title>Complete genome sequence of Corynebacterium casei LMG S-19264T (=DSM 44701T), isolated from a smear-ripened cheese.</title>
        <authorList>
            <consortium name="US DOE Joint Genome Institute (JGI-PGF)"/>
            <person name="Walter F."/>
            <person name="Albersmeier A."/>
            <person name="Kalinowski J."/>
            <person name="Ruckert C."/>
        </authorList>
    </citation>
    <scope>NUCLEOTIDE SEQUENCE</scope>
    <source>
        <strain evidence="1">CGMCC 1.10859</strain>
    </source>
</reference>